<gene>
    <name evidence="1" type="ORF">ACFSTE_11485</name>
</gene>
<sequence length="274" mass="30685">MKNIWAILLIFISICSCVKEENYLYKGNSILAFSIGEATEEFAYDEVLEKTITVDIQLIGQQQENVITSEIKLDETNLTLPEEKISFPSSINIPTNSSSTSFEITIYPDKLEEEERATAVFQIEANGMSMESSNLSTFVLNIKKLPVPDCNEDLTSYSGKYSITTGDSFGYSWNWDNRNDLWLQLDPNITNRMSSTNFYGWTDSQPVFFEFSCTDATITVVPITSYSTPGGYTFDITGGSGTYTPGGEITVTYQCSHPTDGDFTITEKYIKSVF</sequence>
<evidence type="ECO:0000313" key="1">
    <source>
        <dbReference type="EMBL" id="MFD2591449.1"/>
    </source>
</evidence>
<organism evidence="1 2">
    <name type="scientific">Aquimarina hainanensis</name>
    <dbReference type="NCBI Taxonomy" id="1578017"/>
    <lineage>
        <taxon>Bacteria</taxon>
        <taxon>Pseudomonadati</taxon>
        <taxon>Bacteroidota</taxon>
        <taxon>Flavobacteriia</taxon>
        <taxon>Flavobacteriales</taxon>
        <taxon>Flavobacteriaceae</taxon>
        <taxon>Aquimarina</taxon>
    </lineage>
</organism>
<protein>
    <recommendedName>
        <fullName evidence="3">DUF1735 domain-containing protein</fullName>
    </recommendedName>
</protein>
<dbReference type="PROSITE" id="PS51257">
    <property type="entry name" value="PROKAR_LIPOPROTEIN"/>
    <property type="match status" value="1"/>
</dbReference>
<dbReference type="EMBL" id="JBHULX010000021">
    <property type="protein sequence ID" value="MFD2591449.1"/>
    <property type="molecule type" value="Genomic_DNA"/>
</dbReference>
<reference evidence="2" key="1">
    <citation type="journal article" date="2019" name="Int. J. Syst. Evol. Microbiol.">
        <title>The Global Catalogue of Microorganisms (GCM) 10K type strain sequencing project: providing services to taxonomists for standard genome sequencing and annotation.</title>
        <authorList>
            <consortium name="The Broad Institute Genomics Platform"/>
            <consortium name="The Broad Institute Genome Sequencing Center for Infectious Disease"/>
            <person name="Wu L."/>
            <person name="Ma J."/>
        </authorList>
    </citation>
    <scope>NUCLEOTIDE SEQUENCE [LARGE SCALE GENOMIC DNA]</scope>
    <source>
        <strain evidence="2">KCTC 42423</strain>
    </source>
</reference>
<comment type="caution">
    <text evidence="1">The sequence shown here is derived from an EMBL/GenBank/DDBJ whole genome shotgun (WGS) entry which is preliminary data.</text>
</comment>
<evidence type="ECO:0008006" key="3">
    <source>
        <dbReference type="Google" id="ProtNLM"/>
    </source>
</evidence>
<evidence type="ECO:0000313" key="2">
    <source>
        <dbReference type="Proteomes" id="UP001597459"/>
    </source>
</evidence>
<keyword evidence="2" id="KW-1185">Reference proteome</keyword>
<name>A0ABW5N997_9FLAO</name>
<accession>A0ABW5N997</accession>
<dbReference type="Proteomes" id="UP001597459">
    <property type="component" value="Unassembled WGS sequence"/>
</dbReference>
<proteinExistence type="predicted"/>
<dbReference type="RefSeq" id="WP_378256975.1">
    <property type="nucleotide sequence ID" value="NZ_JBHSJV010000001.1"/>
</dbReference>